<reference evidence="2" key="1">
    <citation type="journal article" date="2019" name="Int. J. Syst. Evol. Microbiol.">
        <title>The Global Catalogue of Microorganisms (GCM) 10K type strain sequencing project: providing services to taxonomists for standard genome sequencing and annotation.</title>
        <authorList>
            <consortium name="The Broad Institute Genomics Platform"/>
            <consortium name="The Broad Institute Genome Sequencing Center for Infectious Disease"/>
            <person name="Wu L."/>
            <person name="Ma J."/>
        </authorList>
    </citation>
    <scope>NUCLEOTIDE SEQUENCE [LARGE SCALE GENOMIC DNA]</scope>
    <source>
        <strain evidence="2">TISTR 1511</strain>
    </source>
</reference>
<protein>
    <submittedName>
        <fullName evidence="1">Uncharacterized protein</fullName>
    </submittedName>
</protein>
<accession>A0ABW5RJN4</accession>
<proteinExistence type="predicted"/>
<sequence>MVDQMVLETQAWLNTTYKDRVGWTGVPEDGFTGWGTIYGLLHALQIELGITETADNFGPGTEGRFKARWPEGILQQSEQDSSQDNVYAIIQGALWCKGYSTGSHISRNFYDGTGGAIRKLKSDMGIDGDSTVTLEIMKALLSMSQFVLLERYGANPVLRDMQQEINRSYQGYTGIVPTDGLYGREMNTALIQVLQALEGFTPEEATGNFGKGTTARLVSINRDNAEWYPEWVWLGRVALIANGFLGYPAGEWDAFLEESIREFQQQ</sequence>
<dbReference type="EMBL" id="JBHUNF010000004">
    <property type="protein sequence ID" value="MFD2674891.1"/>
    <property type="molecule type" value="Genomic_DNA"/>
</dbReference>
<name>A0ABW5RJN4_9MICO</name>
<keyword evidence="2" id="KW-1185">Reference proteome</keyword>
<evidence type="ECO:0000313" key="2">
    <source>
        <dbReference type="Proteomes" id="UP001597453"/>
    </source>
</evidence>
<gene>
    <name evidence="1" type="ORF">ACFSUQ_06220</name>
</gene>
<organism evidence="1 2">
    <name type="scientific">Gulosibacter bifidus</name>
    <dbReference type="NCBI Taxonomy" id="272239"/>
    <lineage>
        <taxon>Bacteria</taxon>
        <taxon>Bacillati</taxon>
        <taxon>Actinomycetota</taxon>
        <taxon>Actinomycetes</taxon>
        <taxon>Micrococcales</taxon>
        <taxon>Microbacteriaceae</taxon>
        <taxon>Gulosibacter</taxon>
    </lineage>
</organism>
<comment type="caution">
    <text evidence="1">The sequence shown here is derived from an EMBL/GenBank/DDBJ whole genome shotgun (WGS) entry which is preliminary data.</text>
</comment>
<evidence type="ECO:0000313" key="1">
    <source>
        <dbReference type="EMBL" id="MFD2674891.1"/>
    </source>
</evidence>
<dbReference type="Proteomes" id="UP001597453">
    <property type="component" value="Unassembled WGS sequence"/>
</dbReference>
<dbReference type="RefSeq" id="WP_390280231.1">
    <property type="nucleotide sequence ID" value="NZ_JBHUNF010000004.1"/>
</dbReference>